<dbReference type="PANTHER" id="PTHR21694">
    <property type="entry name" value="COILED-COIL DOMAIN-CONTAINING PROTEIN 63"/>
    <property type="match status" value="1"/>
</dbReference>
<feature type="region of interest" description="Disordered" evidence="3">
    <location>
        <begin position="456"/>
        <end position="486"/>
    </location>
</feature>
<evidence type="ECO:0000256" key="4">
    <source>
        <dbReference type="SAM" id="Phobius"/>
    </source>
</evidence>
<dbReference type="GO" id="GO:0005930">
    <property type="term" value="C:axoneme"/>
    <property type="evidence" value="ECO:0007669"/>
    <property type="project" value="TreeGrafter"/>
</dbReference>
<evidence type="ECO:0000313" key="6">
    <source>
        <dbReference type="EMBL" id="KAI1890495.1"/>
    </source>
</evidence>
<name>A0A8T3D783_9TELE</name>
<gene>
    <name evidence="6" type="ORF">AGOR_G00154290</name>
</gene>
<proteinExistence type="predicted"/>
<sequence length="531" mass="61769">MAKLKTELRVIEGEREAYVFQSQDLIRKQRREIEWMQKEKEELDRTLSVCECRANRQRDADITQDLLILLEHGDEMDKMLQSERQTKEQLDKEILSVERKLANQRRQGSTGGHSQRTQAPPTQKATHVLENDLNRALIRLSMHVSRNSQLREDLEVLCLKRREFQQRRQCLERELQEIHRDIKSVVDRSTAAHNTRVKVQMKIMKMKEMAVNELAQYHAEMKELEMVINQERHFQDFLTIKCHSRTGQEDHPHSPHEDEWEMREEMTDEMLAILDETFLKIHSFTGEENLDKLVRDFIEIEEQNSTLSDYVSKQNNEIKALKDQMNQIHHDIKHYHEDGQRRETEHQALMRDLQARRQAAEKKTQACNARAVVVNKIMDQVRAGFAAVVVYVCMHLCVFISGIVRVVRRLERMRSLMKDLPSSSAITNNNLLVILELIDQKVSGLLGIQAFLNSKDPDKAANDSKQNATKGPETGADDSEEGQSLTLKERRQQMIKEILQKEGIIGPNRGREANPSRLSIASSSQRRHPDA</sequence>
<dbReference type="AlphaFoldDB" id="A0A8T3D783"/>
<evidence type="ECO:0000256" key="2">
    <source>
        <dbReference type="SAM" id="Coils"/>
    </source>
</evidence>
<feature type="region of interest" description="Disordered" evidence="3">
    <location>
        <begin position="499"/>
        <end position="531"/>
    </location>
</feature>
<dbReference type="GO" id="GO:0003341">
    <property type="term" value="P:cilium movement"/>
    <property type="evidence" value="ECO:0007669"/>
    <property type="project" value="TreeGrafter"/>
</dbReference>
<dbReference type="EMBL" id="JAERUA010000014">
    <property type="protein sequence ID" value="KAI1890495.1"/>
    <property type="molecule type" value="Genomic_DNA"/>
</dbReference>
<feature type="compositionally biased region" description="Polar residues" evidence="3">
    <location>
        <begin position="104"/>
        <end position="124"/>
    </location>
</feature>
<dbReference type="InterPro" id="IPR049258">
    <property type="entry name" value="ODAD1_CC"/>
</dbReference>
<evidence type="ECO:0000256" key="1">
    <source>
        <dbReference type="ARBA" id="ARBA00023054"/>
    </source>
</evidence>
<evidence type="ECO:0000256" key="3">
    <source>
        <dbReference type="SAM" id="MobiDB-lite"/>
    </source>
</evidence>
<keyword evidence="4" id="KW-0472">Membrane</keyword>
<dbReference type="GO" id="GO:0036158">
    <property type="term" value="P:outer dynein arm assembly"/>
    <property type="evidence" value="ECO:0007669"/>
    <property type="project" value="TreeGrafter"/>
</dbReference>
<dbReference type="Pfam" id="PF21773">
    <property type="entry name" value="ODAD1_CC"/>
    <property type="match status" value="1"/>
</dbReference>
<keyword evidence="1 2" id="KW-0175">Coiled coil</keyword>
<comment type="caution">
    <text evidence="6">The sequence shown here is derived from an EMBL/GenBank/DDBJ whole genome shotgun (WGS) entry which is preliminary data.</text>
</comment>
<keyword evidence="4" id="KW-0812">Transmembrane</keyword>
<dbReference type="OrthoDB" id="6766775at2759"/>
<feature type="domain" description="ODAD1 central coiled coil region" evidence="5">
    <location>
        <begin position="123"/>
        <end position="387"/>
    </location>
</feature>
<accession>A0A8T3D783</accession>
<dbReference type="PANTHER" id="PTHR21694:SF35">
    <property type="entry name" value="OUTER DYNEIN ARM-DOCKING COMPLEX SUBUNIT 1"/>
    <property type="match status" value="1"/>
</dbReference>
<feature type="coiled-coil region" evidence="2">
    <location>
        <begin position="147"/>
        <end position="227"/>
    </location>
</feature>
<keyword evidence="7" id="KW-1185">Reference proteome</keyword>
<keyword evidence="4" id="KW-1133">Transmembrane helix</keyword>
<feature type="coiled-coil region" evidence="2">
    <location>
        <begin position="311"/>
        <end position="370"/>
    </location>
</feature>
<evidence type="ECO:0000313" key="7">
    <source>
        <dbReference type="Proteomes" id="UP000829720"/>
    </source>
</evidence>
<organism evidence="6 7">
    <name type="scientific">Albula goreensis</name>
    <dbReference type="NCBI Taxonomy" id="1534307"/>
    <lineage>
        <taxon>Eukaryota</taxon>
        <taxon>Metazoa</taxon>
        <taxon>Chordata</taxon>
        <taxon>Craniata</taxon>
        <taxon>Vertebrata</taxon>
        <taxon>Euteleostomi</taxon>
        <taxon>Actinopterygii</taxon>
        <taxon>Neopterygii</taxon>
        <taxon>Teleostei</taxon>
        <taxon>Albuliformes</taxon>
        <taxon>Albulidae</taxon>
        <taxon>Albula</taxon>
    </lineage>
</organism>
<evidence type="ECO:0000259" key="5">
    <source>
        <dbReference type="Pfam" id="PF21773"/>
    </source>
</evidence>
<protein>
    <recommendedName>
        <fullName evidence="5">ODAD1 central coiled coil region domain-containing protein</fullName>
    </recommendedName>
</protein>
<dbReference type="InterPro" id="IPR051876">
    <property type="entry name" value="ODA-DC/CCD"/>
</dbReference>
<reference evidence="6" key="1">
    <citation type="submission" date="2021-01" db="EMBL/GenBank/DDBJ databases">
        <authorList>
            <person name="Zahm M."/>
            <person name="Roques C."/>
            <person name="Cabau C."/>
            <person name="Klopp C."/>
            <person name="Donnadieu C."/>
            <person name="Jouanno E."/>
            <person name="Lampietro C."/>
            <person name="Louis A."/>
            <person name="Herpin A."/>
            <person name="Echchiki A."/>
            <person name="Berthelot C."/>
            <person name="Parey E."/>
            <person name="Roest-Crollius H."/>
            <person name="Braasch I."/>
            <person name="Postlethwait J."/>
            <person name="Bobe J."/>
            <person name="Montfort J."/>
            <person name="Bouchez O."/>
            <person name="Begum T."/>
            <person name="Mejri S."/>
            <person name="Adams A."/>
            <person name="Chen W.-J."/>
            <person name="Guiguen Y."/>
        </authorList>
    </citation>
    <scope>NUCLEOTIDE SEQUENCE</scope>
    <source>
        <tissue evidence="6">Blood</tissue>
    </source>
</reference>
<feature type="region of interest" description="Disordered" evidence="3">
    <location>
        <begin position="102"/>
        <end position="124"/>
    </location>
</feature>
<feature type="transmembrane region" description="Helical" evidence="4">
    <location>
        <begin position="383"/>
        <end position="407"/>
    </location>
</feature>
<dbReference type="Proteomes" id="UP000829720">
    <property type="component" value="Unassembled WGS sequence"/>
</dbReference>